<proteinExistence type="predicted"/>
<accession>A0A0F9BCE5</accession>
<name>A0A0F9BCE5_9ZZZZ</name>
<gene>
    <name evidence="1" type="ORF">LCGC14_2744410</name>
</gene>
<dbReference type="EMBL" id="LAZR01050008">
    <property type="protein sequence ID" value="KKK88314.1"/>
    <property type="molecule type" value="Genomic_DNA"/>
</dbReference>
<dbReference type="AlphaFoldDB" id="A0A0F9BCE5"/>
<organism evidence="1">
    <name type="scientific">marine sediment metagenome</name>
    <dbReference type="NCBI Taxonomy" id="412755"/>
    <lineage>
        <taxon>unclassified sequences</taxon>
        <taxon>metagenomes</taxon>
        <taxon>ecological metagenomes</taxon>
    </lineage>
</organism>
<evidence type="ECO:0000313" key="1">
    <source>
        <dbReference type="EMBL" id="KKK88314.1"/>
    </source>
</evidence>
<sequence length="221" mass="24226">MAVLTGKSAKVKFTAVTPTTAAAEAFTSLSGTTDRTEFRITDGTKRHWTRDQSPVVLVNSTAHTDFVYNPVQGKLTFTGTPLTTAESALVTATVYWLTASFLPWTREWTLDTDVDMLETTSFSTSTGDALWRTFTAGLQGGTIDLGRIVDTPTTDTPIWFDRLNTDQDVIVELTLNASGSTDRFEAYARVMSDSYDVPRDGLQAESVTLQIDGELYHATTE</sequence>
<protein>
    <submittedName>
        <fullName evidence="1">Uncharacterized protein</fullName>
    </submittedName>
</protein>
<comment type="caution">
    <text evidence="1">The sequence shown here is derived from an EMBL/GenBank/DDBJ whole genome shotgun (WGS) entry which is preliminary data.</text>
</comment>
<reference evidence="1" key="1">
    <citation type="journal article" date="2015" name="Nature">
        <title>Complex archaea that bridge the gap between prokaryotes and eukaryotes.</title>
        <authorList>
            <person name="Spang A."/>
            <person name="Saw J.H."/>
            <person name="Jorgensen S.L."/>
            <person name="Zaremba-Niedzwiedzka K."/>
            <person name="Martijn J."/>
            <person name="Lind A.E."/>
            <person name="van Eijk R."/>
            <person name="Schleper C."/>
            <person name="Guy L."/>
            <person name="Ettema T.J."/>
        </authorList>
    </citation>
    <scope>NUCLEOTIDE SEQUENCE</scope>
</reference>